<protein>
    <recommendedName>
        <fullName evidence="5">MARVEL domain-containing protein</fullName>
    </recommendedName>
</protein>
<keyword evidence="2" id="KW-0472">Membrane</keyword>
<evidence type="ECO:0000313" key="3">
    <source>
        <dbReference type="EMBL" id="KAL0953158.1"/>
    </source>
</evidence>
<name>A0ABR3JCJ7_9AGAR</name>
<evidence type="ECO:0000256" key="2">
    <source>
        <dbReference type="SAM" id="Phobius"/>
    </source>
</evidence>
<comment type="caution">
    <text evidence="3">The sequence shown here is derived from an EMBL/GenBank/DDBJ whole genome shotgun (WGS) entry which is preliminary data.</text>
</comment>
<feature type="transmembrane region" description="Helical" evidence="2">
    <location>
        <begin position="155"/>
        <end position="176"/>
    </location>
</feature>
<accession>A0ABR3JCJ7</accession>
<sequence length="251" mass="26982">MRTTSSADEFVDNGISIPRVVNMSALSIVRIVVLSLSLFFGIAVLSLSSHLTFESTNVLFASQVPAFEAVGIAVGAITIVSLPVLLIVGLLRRGAFTSMIVFELSFLGFLCVLWLANAALDTDAAAFNFPLGCASYTPFYQGLCSELSAMQGLSFVTWLLLMGYNTTLLIFVLVAASRGNKVWNLSVAEANFFQRNGGMAIEQPPKVEPVNTAYQYPPAQYPQAQVVPAPYNPNSGFAPSRNNGYPPVPQV</sequence>
<reference evidence="4" key="1">
    <citation type="submission" date="2024-06" db="EMBL/GenBank/DDBJ databases">
        <title>Multi-omics analyses provide insights into the biosynthesis of the anticancer antibiotic pleurotin in Hohenbuehelia grisea.</title>
        <authorList>
            <person name="Weaver J.A."/>
            <person name="Alberti F."/>
        </authorList>
    </citation>
    <scope>NUCLEOTIDE SEQUENCE [LARGE SCALE GENOMIC DNA]</scope>
    <source>
        <strain evidence="4">T-177</strain>
    </source>
</reference>
<evidence type="ECO:0000313" key="4">
    <source>
        <dbReference type="Proteomes" id="UP001556367"/>
    </source>
</evidence>
<dbReference type="Proteomes" id="UP001556367">
    <property type="component" value="Unassembled WGS sequence"/>
</dbReference>
<organism evidence="3 4">
    <name type="scientific">Hohenbuehelia grisea</name>
    <dbReference type="NCBI Taxonomy" id="104357"/>
    <lineage>
        <taxon>Eukaryota</taxon>
        <taxon>Fungi</taxon>
        <taxon>Dikarya</taxon>
        <taxon>Basidiomycota</taxon>
        <taxon>Agaricomycotina</taxon>
        <taxon>Agaricomycetes</taxon>
        <taxon>Agaricomycetidae</taxon>
        <taxon>Agaricales</taxon>
        <taxon>Pleurotineae</taxon>
        <taxon>Pleurotaceae</taxon>
        <taxon>Hohenbuehelia</taxon>
    </lineage>
</organism>
<keyword evidence="2" id="KW-1133">Transmembrane helix</keyword>
<proteinExistence type="predicted"/>
<evidence type="ECO:0000256" key="1">
    <source>
        <dbReference type="SAM" id="MobiDB-lite"/>
    </source>
</evidence>
<dbReference type="EMBL" id="JASNQZ010000008">
    <property type="protein sequence ID" value="KAL0953158.1"/>
    <property type="molecule type" value="Genomic_DNA"/>
</dbReference>
<evidence type="ECO:0008006" key="5">
    <source>
        <dbReference type="Google" id="ProtNLM"/>
    </source>
</evidence>
<feature type="transmembrane region" description="Helical" evidence="2">
    <location>
        <begin position="100"/>
        <end position="120"/>
    </location>
</feature>
<keyword evidence="4" id="KW-1185">Reference proteome</keyword>
<feature type="transmembrane region" description="Helical" evidence="2">
    <location>
        <begin position="28"/>
        <end position="49"/>
    </location>
</feature>
<feature type="transmembrane region" description="Helical" evidence="2">
    <location>
        <begin position="69"/>
        <end position="88"/>
    </location>
</feature>
<feature type="compositionally biased region" description="Polar residues" evidence="1">
    <location>
        <begin position="232"/>
        <end position="243"/>
    </location>
</feature>
<feature type="region of interest" description="Disordered" evidence="1">
    <location>
        <begin position="232"/>
        <end position="251"/>
    </location>
</feature>
<keyword evidence="2" id="KW-0812">Transmembrane</keyword>
<gene>
    <name evidence="3" type="ORF">HGRIS_004421</name>
</gene>